<evidence type="ECO:0000313" key="3">
    <source>
        <dbReference type="Proteomes" id="UP000252795"/>
    </source>
</evidence>
<organism evidence="2 3">
    <name type="scientific">Marinobacter nauticus</name>
    <name type="common">Marinobacter hydrocarbonoclasticus</name>
    <name type="synonym">Marinobacter aquaeolei</name>
    <dbReference type="NCBI Taxonomy" id="2743"/>
    <lineage>
        <taxon>Bacteria</taxon>
        <taxon>Pseudomonadati</taxon>
        <taxon>Pseudomonadota</taxon>
        <taxon>Gammaproteobacteria</taxon>
        <taxon>Pseudomonadales</taxon>
        <taxon>Marinobacteraceae</taxon>
        <taxon>Marinobacter</taxon>
    </lineage>
</organism>
<keyword evidence="4" id="KW-1185">Reference proteome</keyword>
<evidence type="ECO:0000313" key="1">
    <source>
        <dbReference type="EMBL" id="RBP76992.1"/>
    </source>
</evidence>
<reference evidence="2 3" key="1">
    <citation type="submission" date="2018-07" db="EMBL/GenBank/DDBJ databases">
        <title>Freshwater and sediment microbial communities from various areas in North America, analyzing microbe dynamics in response to fracking.</title>
        <authorList>
            <person name="Lamendella R."/>
        </authorList>
    </citation>
    <scope>NUCLEOTIDE SEQUENCE [LARGE SCALE GENOMIC DNA]</scope>
    <source>
        <strain evidence="2 3">114E</strain>
        <strain evidence="1 4">114E_o</strain>
    </source>
</reference>
<evidence type="ECO:0000313" key="4">
    <source>
        <dbReference type="Proteomes" id="UP000253065"/>
    </source>
</evidence>
<evidence type="ECO:0000313" key="2">
    <source>
        <dbReference type="EMBL" id="RCW37838.1"/>
    </source>
</evidence>
<comment type="caution">
    <text evidence="2">The sequence shown here is derived from an EMBL/GenBank/DDBJ whole genome shotgun (WGS) entry which is preliminary data.</text>
</comment>
<name>A0A368V9P3_MARNT</name>
<protein>
    <submittedName>
        <fullName evidence="2">Tail assembly chaperone E/41/14-like protein</fullName>
    </submittedName>
</protein>
<dbReference type="InterPro" id="IPR019289">
    <property type="entry name" value="Phage_tail_E/E"/>
</dbReference>
<accession>A0A368V9P3</accession>
<proteinExistence type="predicted"/>
<gene>
    <name evidence="2" type="ORF">DET51_101175</name>
    <name evidence="1" type="ORF">DET64_101176</name>
</gene>
<dbReference type="AlphaFoldDB" id="A0A368V9P3"/>
<dbReference type="RefSeq" id="WP_113878907.1">
    <property type="nucleotide sequence ID" value="NZ_QNSA01000001.1"/>
</dbReference>
<dbReference type="EMBL" id="QPJB01000001">
    <property type="protein sequence ID" value="RCW37838.1"/>
    <property type="molecule type" value="Genomic_DNA"/>
</dbReference>
<dbReference type="Pfam" id="PF10109">
    <property type="entry name" value="Phage_TAC_7"/>
    <property type="match status" value="1"/>
</dbReference>
<dbReference type="Proteomes" id="UP000253065">
    <property type="component" value="Unassembled WGS sequence"/>
</dbReference>
<sequence length="94" mass="10230">MSKPVTATVELDSPIKRNQEEVSKLTLRKPASGELRGLSLADLINMDVDSITKVLPRISNPTLTEQEVREMDPADLAACGTEIAGFLLPKRLKG</sequence>
<dbReference type="EMBL" id="QNSA01000001">
    <property type="protein sequence ID" value="RBP76992.1"/>
    <property type="molecule type" value="Genomic_DNA"/>
</dbReference>
<dbReference type="Proteomes" id="UP000252795">
    <property type="component" value="Unassembled WGS sequence"/>
</dbReference>